<evidence type="ECO:0000256" key="1">
    <source>
        <dbReference type="SAM" id="MobiDB-lite"/>
    </source>
</evidence>
<dbReference type="HOGENOM" id="CLU_067405_1_0_1"/>
<evidence type="ECO:0000313" key="3">
    <source>
        <dbReference type="Proteomes" id="UP000000689"/>
    </source>
</evidence>
<accession>G0W506</accession>
<evidence type="ECO:0000313" key="2">
    <source>
        <dbReference type="EMBL" id="CCD22894.1"/>
    </source>
</evidence>
<dbReference type="RefSeq" id="XP_003668137.1">
    <property type="nucleotide sequence ID" value="XM_003668089.1"/>
</dbReference>
<dbReference type="STRING" id="1071378.G0W506"/>
<dbReference type="eggNOG" id="ENOG502S20W">
    <property type="taxonomic scope" value="Eukaryota"/>
</dbReference>
<protein>
    <submittedName>
        <fullName evidence="2">Uncharacterized protein</fullName>
    </submittedName>
</protein>
<dbReference type="OMA" id="NANIWRD"/>
<dbReference type="AlphaFoldDB" id="G0W506"/>
<organism evidence="2 3">
    <name type="scientific">Naumovozyma dairenensis (strain ATCC 10597 / BCRC 20456 / CBS 421 / NBRC 0211 / NRRL Y-12639)</name>
    <name type="common">Saccharomyces dairenensis</name>
    <dbReference type="NCBI Taxonomy" id="1071378"/>
    <lineage>
        <taxon>Eukaryota</taxon>
        <taxon>Fungi</taxon>
        <taxon>Dikarya</taxon>
        <taxon>Ascomycota</taxon>
        <taxon>Saccharomycotina</taxon>
        <taxon>Saccharomycetes</taxon>
        <taxon>Saccharomycetales</taxon>
        <taxon>Saccharomycetaceae</taxon>
        <taxon>Naumovozyma</taxon>
    </lineage>
</organism>
<dbReference type="Proteomes" id="UP000000689">
    <property type="component" value="Chromosome 1"/>
</dbReference>
<feature type="region of interest" description="Disordered" evidence="1">
    <location>
        <begin position="122"/>
        <end position="141"/>
    </location>
</feature>
<dbReference type="EMBL" id="HE580267">
    <property type="protein sequence ID" value="CCD22894.1"/>
    <property type="molecule type" value="Genomic_DNA"/>
</dbReference>
<proteinExistence type="predicted"/>
<sequence length="301" mass="34742">MNYTNYLYDPNQGLESAFSNLTFNNNNNQPFAHPPFINSNKTDTKENRPDKVAPYTTIPNNTHLQQQQHQFNQLNATDQNYPTSYAFRSTPNYGGMNSSNNNYWNSNNISQQGGNIIRQKTKQFDKDPSNQRNSSLEEQKSLESLKEKLSIKDIQVGKLDDEIQHLKSLLGHTITYNDKINESCTDDSSSGDTFISANLEKKTKELVEKICIKDRELKELNDKYEELYLKVTMSTSSNSITKNGRYDVETMMHKMIIRFETLSKENDDMARMLSYGRSKEIDVELLLLDMENAELREKIQG</sequence>
<keyword evidence="3" id="KW-1185">Reference proteome</keyword>
<reference evidence="2 3" key="1">
    <citation type="journal article" date="2011" name="Proc. Natl. Acad. Sci. U.S.A.">
        <title>Evolutionary erosion of yeast sex chromosomes by mating-type switching accidents.</title>
        <authorList>
            <person name="Gordon J.L."/>
            <person name="Armisen D."/>
            <person name="Proux-Wera E."/>
            <person name="Oheigeartaigh S.S."/>
            <person name="Byrne K.P."/>
            <person name="Wolfe K.H."/>
        </authorList>
    </citation>
    <scope>NUCLEOTIDE SEQUENCE [LARGE SCALE GENOMIC DNA]</scope>
    <source>
        <strain evidence="3">ATCC 10597 / BCRC 20456 / CBS 421 / NBRC 0211 / NRRL Y-12639</strain>
    </source>
</reference>
<dbReference type="GeneID" id="11495354"/>
<dbReference type="KEGG" id="ndi:NDAI_0A07400"/>
<gene>
    <name evidence="2" type="primary">NDAI0A07400</name>
    <name evidence="2" type="ordered locus">NDAI_0A07400</name>
</gene>
<name>G0W506_NAUDC</name>
<dbReference type="OrthoDB" id="21221at2759"/>